<keyword evidence="6" id="KW-0472">Membrane</keyword>
<evidence type="ECO:0000256" key="3">
    <source>
        <dbReference type="ARBA" id="ARBA00020268"/>
    </source>
</evidence>
<evidence type="ECO:0000256" key="4">
    <source>
        <dbReference type="ARBA" id="ARBA00022448"/>
    </source>
</evidence>
<feature type="transmembrane region" description="Helical" evidence="6">
    <location>
        <begin position="116"/>
        <end position="138"/>
    </location>
</feature>
<evidence type="ECO:0000256" key="2">
    <source>
        <dbReference type="ARBA" id="ARBA00010199"/>
    </source>
</evidence>
<proteinExistence type="inferred from homology"/>
<evidence type="ECO:0000313" key="8">
    <source>
        <dbReference type="Proteomes" id="UP001157125"/>
    </source>
</evidence>
<dbReference type="Proteomes" id="UP001157125">
    <property type="component" value="Unassembled WGS sequence"/>
</dbReference>
<accession>A0ABQ6IAD3</accession>
<dbReference type="RefSeq" id="WP_284327394.1">
    <property type="nucleotide sequence ID" value="NZ_BSUN01000001.1"/>
</dbReference>
<feature type="transmembrane region" description="Helical" evidence="6">
    <location>
        <begin position="145"/>
        <end position="169"/>
    </location>
</feature>
<name>A0ABQ6IAD3_9MICO</name>
<comment type="caution">
    <text evidence="7">The sequence shown here is derived from an EMBL/GenBank/DDBJ whole genome shotgun (WGS) entry which is preliminary data.</text>
</comment>
<dbReference type="PANTHER" id="PTHR43298">
    <property type="entry name" value="MULTIDRUG RESISTANCE PROTEIN NORM-RELATED"/>
    <property type="match status" value="1"/>
</dbReference>
<feature type="transmembrane region" description="Helical" evidence="6">
    <location>
        <begin position="30"/>
        <end position="50"/>
    </location>
</feature>
<keyword evidence="6" id="KW-0812">Transmembrane</keyword>
<dbReference type="InterPro" id="IPR002528">
    <property type="entry name" value="MATE_fam"/>
</dbReference>
<organism evidence="7 8">
    <name type="scientific">Demequina litorisediminis</name>
    <dbReference type="NCBI Taxonomy" id="1849022"/>
    <lineage>
        <taxon>Bacteria</taxon>
        <taxon>Bacillati</taxon>
        <taxon>Actinomycetota</taxon>
        <taxon>Actinomycetes</taxon>
        <taxon>Micrococcales</taxon>
        <taxon>Demequinaceae</taxon>
        <taxon>Demequina</taxon>
    </lineage>
</organism>
<evidence type="ECO:0000256" key="1">
    <source>
        <dbReference type="ARBA" id="ARBA00003408"/>
    </source>
</evidence>
<feature type="transmembrane region" description="Helical" evidence="6">
    <location>
        <begin position="175"/>
        <end position="195"/>
    </location>
</feature>
<reference evidence="8" key="1">
    <citation type="journal article" date="2019" name="Int. J. Syst. Evol. Microbiol.">
        <title>The Global Catalogue of Microorganisms (GCM) 10K type strain sequencing project: providing services to taxonomists for standard genome sequencing and annotation.</title>
        <authorList>
            <consortium name="The Broad Institute Genomics Platform"/>
            <consortium name="The Broad Institute Genome Sequencing Center for Infectious Disease"/>
            <person name="Wu L."/>
            <person name="Ma J."/>
        </authorList>
    </citation>
    <scope>NUCLEOTIDE SEQUENCE [LARGE SCALE GENOMIC DNA]</scope>
    <source>
        <strain evidence="8">NBRC 112299</strain>
    </source>
</reference>
<protein>
    <recommendedName>
        <fullName evidence="3">Probable multidrug resistance protein NorM</fullName>
    </recommendedName>
    <alternativeName>
        <fullName evidence="5">Multidrug-efflux transporter</fullName>
    </alternativeName>
</protein>
<keyword evidence="4" id="KW-0813">Transport</keyword>
<dbReference type="Pfam" id="PF01554">
    <property type="entry name" value="MatE"/>
    <property type="match status" value="1"/>
</dbReference>
<sequence length="238" mass="24761">MPAIASNVAVPLAGLVDTAALGHFSTATDIGAVGLGAAVISTLFWIFSFLRAGTTSLVGRALGSGDKSGAVRHVQRAGALAAAMSVAWLILMWAVVPAILHLLAPEGPARDAALTYTLIRGLSLPALLVTLIVAGYFIGAKNTRVPLVVASVQAVANIVLDLILVGGAGMGAAGAAWGTFGSEWIGAALAVVLLWRRLEPAQRVTLRDWRDATLRRGWGHSRASTARSWDAPRCSRPW</sequence>
<dbReference type="PANTHER" id="PTHR43298:SF2">
    <property type="entry name" value="FMN_FAD EXPORTER YEEO-RELATED"/>
    <property type="match status" value="1"/>
</dbReference>
<evidence type="ECO:0000256" key="6">
    <source>
        <dbReference type="SAM" id="Phobius"/>
    </source>
</evidence>
<gene>
    <name evidence="7" type="ORF">GCM10025876_06200</name>
</gene>
<dbReference type="EMBL" id="BSUN01000001">
    <property type="protein sequence ID" value="GMA34416.1"/>
    <property type="molecule type" value="Genomic_DNA"/>
</dbReference>
<keyword evidence="6" id="KW-1133">Transmembrane helix</keyword>
<keyword evidence="8" id="KW-1185">Reference proteome</keyword>
<feature type="transmembrane region" description="Helical" evidence="6">
    <location>
        <begin position="77"/>
        <end position="104"/>
    </location>
</feature>
<comment type="function">
    <text evidence="1">Multidrug efflux pump.</text>
</comment>
<evidence type="ECO:0000313" key="7">
    <source>
        <dbReference type="EMBL" id="GMA34416.1"/>
    </source>
</evidence>
<evidence type="ECO:0000256" key="5">
    <source>
        <dbReference type="ARBA" id="ARBA00031636"/>
    </source>
</evidence>
<dbReference type="InterPro" id="IPR050222">
    <property type="entry name" value="MATE_MdtK"/>
</dbReference>
<comment type="similarity">
    <text evidence="2">Belongs to the multi antimicrobial extrusion (MATE) (TC 2.A.66.1) family.</text>
</comment>